<dbReference type="EMBL" id="VKDB01000022">
    <property type="protein sequence ID" value="TSA81441.1"/>
    <property type="molecule type" value="Genomic_DNA"/>
</dbReference>
<protein>
    <submittedName>
        <fullName evidence="2">Helix-turn-helix domain-containing protein</fullName>
    </submittedName>
</protein>
<dbReference type="InterPro" id="IPR009061">
    <property type="entry name" value="DNA-bd_dom_put_sf"/>
</dbReference>
<dbReference type="NCBIfam" id="TIGR01764">
    <property type="entry name" value="excise"/>
    <property type="match status" value="1"/>
</dbReference>
<comment type="caution">
    <text evidence="2">The sequence shown here is derived from an EMBL/GenBank/DDBJ whole genome shotgun (WGS) entry which is preliminary data.</text>
</comment>
<sequence length="142" mass="15609">MTPARHEPHALLTIAEVAQLLHLSDDTVRRQIKEGDLPAIRLGTTPKGRARYRVAQDVVARLLAGHAQPPVPAPLLASERLQAVFAELSDEQQEALVAQAIEWARRDQLAPFSVNRSPEPSRAEIERRFASSKVLAAERNGG</sequence>
<evidence type="ECO:0000313" key="3">
    <source>
        <dbReference type="Proteomes" id="UP000316092"/>
    </source>
</evidence>
<proteinExistence type="predicted"/>
<dbReference type="InterPro" id="IPR010093">
    <property type="entry name" value="SinI_DNA-bd"/>
</dbReference>
<evidence type="ECO:0000259" key="1">
    <source>
        <dbReference type="Pfam" id="PF12728"/>
    </source>
</evidence>
<dbReference type="Gene3D" id="1.10.1660.10">
    <property type="match status" value="1"/>
</dbReference>
<gene>
    <name evidence="2" type="ORF">FNU79_15025</name>
</gene>
<dbReference type="SUPFAM" id="SSF46955">
    <property type="entry name" value="Putative DNA-binding domain"/>
    <property type="match status" value="1"/>
</dbReference>
<evidence type="ECO:0000313" key="2">
    <source>
        <dbReference type="EMBL" id="TSA81441.1"/>
    </source>
</evidence>
<dbReference type="RefSeq" id="WP_143721629.1">
    <property type="nucleotide sequence ID" value="NZ_VKDB01000022.1"/>
</dbReference>
<dbReference type="AlphaFoldDB" id="A0A553UNB2"/>
<dbReference type="Proteomes" id="UP000316092">
    <property type="component" value="Unassembled WGS sequence"/>
</dbReference>
<dbReference type="OrthoDB" id="68629at2"/>
<dbReference type="Pfam" id="PF12728">
    <property type="entry name" value="HTH_17"/>
    <property type="match status" value="1"/>
</dbReference>
<accession>A0A553UNB2</accession>
<feature type="domain" description="Helix-turn-helix" evidence="1">
    <location>
        <begin position="11"/>
        <end position="65"/>
    </location>
</feature>
<name>A0A553UNB2_9DEIO</name>
<keyword evidence="3" id="KW-1185">Reference proteome</keyword>
<reference evidence="2 3" key="1">
    <citation type="submission" date="2019-07" db="EMBL/GenBank/DDBJ databases">
        <title>Deinococcus detaillus sp. nov., isolated from humus soil in Antarctica.</title>
        <authorList>
            <person name="Zhang K."/>
        </authorList>
    </citation>
    <scope>NUCLEOTIDE SEQUENCE [LARGE SCALE GENOMIC DNA]</scope>
    <source>
        <strain evidence="2 3">H1</strain>
    </source>
</reference>
<organism evidence="2 3">
    <name type="scientific">Deinococcus detaillensis</name>
    <dbReference type="NCBI Taxonomy" id="2592048"/>
    <lineage>
        <taxon>Bacteria</taxon>
        <taxon>Thermotogati</taxon>
        <taxon>Deinococcota</taxon>
        <taxon>Deinococci</taxon>
        <taxon>Deinococcales</taxon>
        <taxon>Deinococcaceae</taxon>
        <taxon>Deinococcus</taxon>
    </lineage>
</organism>
<dbReference type="InterPro" id="IPR041657">
    <property type="entry name" value="HTH_17"/>
</dbReference>
<dbReference type="GO" id="GO:0003677">
    <property type="term" value="F:DNA binding"/>
    <property type="evidence" value="ECO:0007669"/>
    <property type="project" value="InterPro"/>
</dbReference>